<accession>A0A1X7HP44</accession>
<dbReference type="RefSeq" id="WP_208915649.1">
    <property type="nucleotide sequence ID" value="NZ_LT840184.1"/>
</dbReference>
<dbReference type="Gene3D" id="1.10.405.20">
    <property type="match status" value="1"/>
</dbReference>
<evidence type="ECO:0000313" key="3">
    <source>
        <dbReference type="Proteomes" id="UP000192940"/>
    </source>
</evidence>
<dbReference type="InterPro" id="IPR036188">
    <property type="entry name" value="FAD/NAD-bd_sf"/>
</dbReference>
<dbReference type="Pfam" id="PF01593">
    <property type="entry name" value="Amino_oxidase"/>
    <property type="match status" value="1"/>
</dbReference>
<dbReference type="Proteomes" id="UP000192940">
    <property type="component" value="Chromosome I"/>
</dbReference>
<dbReference type="InterPro" id="IPR050464">
    <property type="entry name" value="Zeta_carotene_desat/Oxidored"/>
</dbReference>
<dbReference type="PANTHER" id="PTHR42923:SF39">
    <property type="entry name" value="AMINO OXIDASE"/>
    <property type="match status" value="1"/>
</dbReference>
<name>A0A1X7HP44_9BACL</name>
<reference evidence="2 3" key="1">
    <citation type="submission" date="2017-04" db="EMBL/GenBank/DDBJ databases">
        <authorList>
            <person name="Afonso C.L."/>
            <person name="Miller P.J."/>
            <person name="Scott M.A."/>
            <person name="Spackman E."/>
            <person name="Goraichik I."/>
            <person name="Dimitrov K.M."/>
            <person name="Suarez D.L."/>
            <person name="Swayne D.E."/>
        </authorList>
    </citation>
    <scope>NUCLEOTIDE SEQUENCE [LARGE SCALE GENOMIC DNA]</scope>
    <source>
        <strain evidence="2 3">N3/975</strain>
    </source>
</reference>
<dbReference type="EMBL" id="LT840184">
    <property type="protein sequence ID" value="SMF90310.1"/>
    <property type="molecule type" value="Genomic_DNA"/>
</dbReference>
<dbReference type="SUPFAM" id="SSF51905">
    <property type="entry name" value="FAD/NAD(P)-binding domain"/>
    <property type="match status" value="1"/>
</dbReference>
<gene>
    <name evidence="2" type="ORF">SAMN05661091_4973</name>
</gene>
<evidence type="ECO:0000313" key="2">
    <source>
        <dbReference type="EMBL" id="SMF90310.1"/>
    </source>
</evidence>
<dbReference type="STRING" id="1313296.SAMN05661091_4973"/>
<proteinExistence type="predicted"/>
<feature type="domain" description="Amine oxidase" evidence="1">
    <location>
        <begin position="15"/>
        <end position="397"/>
    </location>
</feature>
<dbReference type="Gene3D" id="3.30.70.1990">
    <property type="match status" value="1"/>
</dbReference>
<protein>
    <submittedName>
        <fullName evidence="2">Protoporphyrinogen oxidase</fullName>
    </submittedName>
</protein>
<dbReference type="AlphaFoldDB" id="A0A1X7HP44"/>
<dbReference type="PANTHER" id="PTHR42923">
    <property type="entry name" value="PROTOPORPHYRINOGEN OXIDASE"/>
    <property type="match status" value="1"/>
</dbReference>
<organism evidence="2 3">
    <name type="scientific">Paenibacillus uliginis N3/975</name>
    <dbReference type="NCBI Taxonomy" id="1313296"/>
    <lineage>
        <taxon>Bacteria</taxon>
        <taxon>Bacillati</taxon>
        <taxon>Bacillota</taxon>
        <taxon>Bacilli</taxon>
        <taxon>Bacillales</taxon>
        <taxon>Paenibacillaceae</taxon>
        <taxon>Paenibacillus</taxon>
    </lineage>
</organism>
<evidence type="ECO:0000259" key="1">
    <source>
        <dbReference type="Pfam" id="PF01593"/>
    </source>
</evidence>
<dbReference type="InterPro" id="IPR002937">
    <property type="entry name" value="Amino_oxidase"/>
</dbReference>
<dbReference type="Gene3D" id="3.50.50.60">
    <property type="entry name" value="FAD/NAD(P)-binding domain"/>
    <property type="match status" value="1"/>
</dbReference>
<sequence length="417" mass="47818">MIRDGEKIGIVGAGISGVTLAYELGKKGYRHVTIMEQGDRVGGKCHSIEYKGKTYEMGTLIGLPSYKMTMKLMEEFDLQDKGPLLDRGFFNRDGYTTSQIPVEQLSDFAREFKHLPELLGRYEFIKAPGFANIPLELCKPFAAWCDENGLFVLKQVFMHYFSAFGFGSIDEVPAAYVLKLLNYDNLMSFIEITHMISWPQGVTELVKRMGDQASDLRLTCGVNRIDREEPGRVRVETDQGTLYFDKVIYTASLRDLPDKVDMAPEDRKLLESIIYERFRVYAYRVDNMPKLSGYIPGNMGPGRKGQMMAWYHRWADLAETDLITVYVAESESMSDSEMRESIEATLASLGGENIRLYMMKCWNHFPHVDMDALQRGFYTQLEHMQGKYGIYFAGEIMNFPTLENCIIYAKSLVERYF</sequence>
<keyword evidence="3" id="KW-1185">Reference proteome</keyword>
<dbReference type="GO" id="GO:0016491">
    <property type="term" value="F:oxidoreductase activity"/>
    <property type="evidence" value="ECO:0007669"/>
    <property type="project" value="InterPro"/>
</dbReference>